<name>A0ABY8G1P2_9ACTO</name>
<dbReference type="Gene3D" id="3.40.50.200">
    <property type="entry name" value="Peptidase S8/S53 domain"/>
    <property type="match status" value="1"/>
</dbReference>
<dbReference type="EMBL" id="CP121208">
    <property type="protein sequence ID" value="WFM83521.1"/>
    <property type="molecule type" value="Genomic_DNA"/>
</dbReference>
<evidence type="ECO:0000313" key="7">
    <source>
        <dbReference type="EMBL" id="WFM83521.1"/>
    </source>
</evidence>
<evidence type="ECO:0000256" key="1">
    <source>
        <dbReference type="ARBA" id="ARBA00011073"/>
    </source>
</evidence>
<dbReference type="GO" id="GO:0030414">
    <property type="term" value="F:peptidase inhibitor activity"/>
    <property type="evidence" value="ECO:0007669"/>
    <property type="project" value="UniProtKB-KW"/>
</dbReference>
<comment type="caution">
    <text evidence="3">Lacks conserved residue(s) required for the propagation of feature annotation.</text>
</comment>
<protein>
    <submittedName>
        <fullName evidence="7">Protease inhibitor I9 family protein</fullName>
    </submittedName>
</protein>
<proteinExistence type="inferred from homology"/>
<dbReference type="Pfam" id="PF05922">
    <property type="entry name" value="Inhibitor_I9"/>
    <property type="match status" value="1"/>
</dbReference>
<evidence type="ECO:0000256" key="3">
    <source>
        <dbReference type="PROSITE-ProRule" id="PRU01240"/>
    </source>
</evidence>
<keyword evidence="2" id="KW-0378">Hydrolase</keyword>
<organism evidence="7 8">
    <name type="scientific">Arcanobacterium canis</name>
    <dbReference type="NCBI Taxonomy" id="999183"/>
    <lineage>
        <taxon>Bacteria</taxon>
        <taxon>Bacillati</taxon>
        <taxon>Actinomycetota</taxon>
        <taxon>Actinomycetes</taxon>
        <taxon>Actinomycetales</taxon>
        <taxon>Actinomycetaceae</taxon>
        <taxon>Arcanobacterium</taxon>
    </lineage>
</organism>
<dbReference type="PROSITE" id="PS51892">
    <property type="entry name" value="SUBTILASE"/>
    <property type="match status" value="1"/>
</dbReference>
<gene>
    <name evidence="7" type="ORF">P7079_00630</name>
</gene>
<dbReference type="SUPFAM" id="SSF52743">
    <property type="entry name" value="Subtilisin-like"/>
    <property type="match status" value="1"/>
</dbReference>
<evidence type="ECO:0000256" key="4">
    <source>
        <dbReference type="SAM" id="MobiDB-lite"/>
    </source>
</evidence>
<evidence type="ECO:0000256" key="5">
    <source>
        <dbReference type="SAM" id="SignalP"/>
    </source>
</evidence>
<dbReference type="RefSeq" id="WP_278012916.1">
    <property type="nucleotide sequence ID" value="NZ_CP121208.1"/>
</dbReference>
<reference evidence="7 8" key="1">
    <citation type="submission" date="2023-03" db="EMBL/GenBank/DDBJ databases">
        <title>Complete genome of Arcanobacterium canis strain DSM 25104 isolated in 2010 from a canine otitis externa in Germany.</title>
        <authorList>
            <person name="Borowiak M."/>
            <person name="Kreitlow A."/>
            <person name="Malorny B."/>
            <person name="Laemmler C."/>
            <person name="Prenger-Berninghoff E."/>
            <person name="Ploetz M."/>
            <person name="Abdulmawjood A."/>
        </authorList>
    </citation>
    <scope>NUCLEOTIDE SEQUENCE [LARGE SCALE GENOMIC DNA]</scope>
    <source>
        <strain evidence="7 8">DSM 25104</strain>
    </source>
</reference>
<dbReference type="PROSITE" id="PS00136">
    <property type="entry name" value="SUBTILASE_ASP"/>
    <property type="match status" value="1"/>
</dbReference>
<evidence type="ECO:0000259" key="6">
    <source>
        <dbReference type="Pfam" id="PF05922"/>
    </source>
</evidence>
<keyword evidence="5" id="KW-0732">Signal</keyword>
<keyword evidence="8" id="KW-1185">Reference proteome</keyword>
<dbReference type="Proteomes" id="UP001215216">
    <property type="component" value="Chromosome"/>
</dbReference>
<evidence type="ECO:0000313" key="8">
    <source>
        <dbReference type="Proteomes" id="UP001215216"/>
    </source>
</evidence>
<feature type="compositionally biased region" description="Low complexity" evidence="4">
    <location>
        <begin position="35"/>
        <end position="47"/>
    </location>
</feature>
<dbReference type="InterPro" id="IPR036852">
    <property type="entry name" value="Peptidase_S8/S53_dom_sf"/>
</dbReference>
<dbReference type="InterPro" id="IPR023827">
    <property type="entry name" value="Peptidase_S8_Asp-AS"/>
</dbReference>
<comment type="similarity">
    <text evidence="1 3">Belongs to the peptidase S8 family.</text>
</comment>
<feature type="region of interest" description="Disordered" evidence="4">
    <location>
        <begin position="20"/>
        <end position="61"/>
    </location>
</feature>
<feature type="domain" description="Inhibitor I9" evidence="6">
    <location>
        <begin position="99"/>
        <end position="143"/>
    </location>
</feature>
<feature type="signal peptide" evidence="5">
    <location>
        <begin position="1"/>
        <end position="25"/>
    </location>
</feature>
<feature type="chain" id="PRO_5046959340" evidence="5">
    <location>
        <begin position="26"/>
        <end position="230"/>
    </location>
</feature>
<sequence>MRKPKLFAFAAALAVAASGAPTAVAQPAQPPAPTSPSDASHPTSATAQSLPEQLAAPQNVKDTSRITITVMLKGQPGRPSTRVESSNLAKQNSLIKKWEKKYDLKAGAKAGFLVNGFQATLPANQLANLQREPEVASVEKQRLYFPAENNARQMEGVVQAWKNHGVDGRGIVVSVIDSGIDVKHPDLRLDSDVKGRLAPDTAHGFTAKVPFGYNYADNNFDVYDRGSQHV</sequence>
<accession>A0ABY8G1P2</accession>
<evidence type="ECO:0000256" key="2">
    <source>
        <dbReference type="ARBA" id="ARBA00022801"/>
    </source>
</evidence>
<dbReference type="InterPro" id="IPR010259">
    <property type="entry name" value="S8pro/Inhibitor_I9"/>
</dbReference>
<keyword evidence="7" id="KW-0646">Protease inhibitor</keyword>